<keyword evidence="4" id="KW-1003">Cell membrane</keyword>
<dbReference type="Pfam" id="PF00512">
    <property type="entry name" value="HisKA"/>
    <property type="match status" value="1"/>
</dbReference>
<name>A0ABY1LZ71_9BACL</name>
<keyword evidence="12" id="KW-0902">Two-component regulatory system</keyword>
<evidence type="ECO:0000256" key="14">
    <source>
        <dbReference type="SAM" id="Phobius"/>
    </source>
</evidence>
<dbReference type="InterPro" id="IPR005467">
    <property type="entry name" value="His_kinase_dom"/>
</dbReference>
<dbReference type="InterPro" id="IPR036890">
    <property type="entry name" value="HATPase_C_sf"/>
</dbReference>
<dbReference type="EMBL" id="FXAE01000029">
    <property type="protein sequence ID" value="SMF38941.1"/>
    <property type="molecule type" value="Genomic_DNA"/>
</dbReference>
<dbReference type="Proteomes" id="UP000192939">
    <property type="component" value="Unassembled WGS sequence"/>
</dbReference>
<organism evidence="16 17">
    <name type="scientific">Paenibacillus barengoltzii J12</name>
    <dbReference type="NCBI Taxonomy" id="935846"/>
    <lineage>
        <taxon>Bacteria</taxon>
        <taxon>Bacillati</taxon>
        <taxon>Bacillota</taxon>
        <taxon>Bacilli</taxon>
        <taxon>Bacillales</taxon>
        <taxon>Paenibacillaceae</taxon>
        <taxon>Paenibacillus</taxon>
    </lineage>
</organism>
<dbReference type="InterPro" id="IPR003661">
    <property type="entry name" value="HisK_dim/P_dom"/>
</dbReference>
<comment type="subcellular location">
    <subcellularLocation>
        <location evidence="2">Cell membrane</location>
        <topology evidence="2">Multi-pass membrane protein</topology>
    </subcellularLocation>
</comment>
<keyword evidence="6" id="KW-0808">Transferase</keyword>
<keyword evidence="5" id="KW-0597">Phosphoprotein</keyword>
<evidence type="ECO:0000256" key="8">
    <source>
        <dbReference type="ARBA" id="ARBA00022741"/>
    </source>
</evidence>
<keyword evidence="9 16" id="KW-0418">Kinase</keyword>
<feature type="domain" description="Histidine kinase" evidence="15">
    <location>
        <begin position="120"/>
        <end position="333"/>
    </location>
</feature>
<dbReference type="PANTHER" id="PTHR45453:SF2">
    <property type="entry name" value="HISTIDINE KINASE"/>
    <property type="match status" value="1"/>
</dbReference>
<evidence type="ECO:0000313" key="16">
    <source>
        <dbReference type="EMBL" id="SMF38941.1"/>
    </source>
</evidence>
<evidence type="ECO:0000256" key="4">
    <source>
        <dbReference type="ARBA" id="ARBA00022475"/>
    </source>
</evidence>
<keyword evidence="11 14" id="KW-1133">Transmembrane helix</keyword>
<protein>
    <recommendedName>
        <fullName evidence="3">histidine kinase</fullName>
        <ecNumber evidence="3">2.7.13.3</ecNumber>
    </recommendedName>
</protein>
<dbReference type="InterPro" id="IPR003594">
    <property type="entry name" value="HATPase_dom"/>
</dbReference>
<dbReference type="GeneID" id="43345537"/>
<comment type="catalytic activity">
    <reaction evidence="1">
        <text>ATP + protein L-histidine = ADP + protein N-phospho-L-histidine.</text>
        <dbReference type="EC" id="2.7.13.3"/>
    </reaction>
</comment>
<dbReference type="SMART" id="SM00387">
    <property type="entry name" value="HATPase_c"/>
    <property type="match status" value="1"/>
</dbReference>
<comment type="caution">
    <text evidence="16">The sequence shown here is derived from an EMBL/GenBank/DDBJ whole genome shotgun (WGS) entry which is preliminary data.</text>
</comment>
<dbReference type="PANTHER" id="PTHR45453">
    <property type="entry name" value="PHOSPHATE REGULON SENSOR PROTEIN PHOR"/>
    <property type="match status" value="1"/>
</dbReference>
<dbReference type="PROSITE" id="PS50109">
    <property type="entry name" value="HIS_KIN"/>
    <property type="match status" value="1"/>
</dbReference>
<dbReference type="GO" id="GO:0016301">
    <property type="term" value="F:kinase activity"/>
    <property type="evidence" value="ECO:0007669"/>
    <property type="project" value="UniProtKB-KW"/>
</dbReference>
<evidence type="ECO:0000256" key="5">
    <source>
        <dbReference type="ARBA" id="ARBA00022553"/>
    </source>
</evidence>
<evidence type="ECO:0000256" key="10">
    <source>
        <dbReference type="ARBA" id="ARBA00022840"/>
    </source>
</evidence>
<evidence type="ECO:0000256" key="9">
    <source>
        <dbReference type="ARBA" id="ARBA00022777"/>
    </source>
</evidence>
<keyword evidence="7 14" id="KW-0812">Transmembrane</keyword>
<dbReference type="RefSeq" id="WP_016313004.1">
    <property type="nucleotide sequence ID" value="NZ_FXAE01000029.1"/>
</dbReference>
<evidence type="ECO:0000256" key="11">
    <source>
        <dbReference type="ARBA" id="ARBA00022989"/>
    </source>
</evidence>
<proteinExistence type="predicted"/>
<keyword evidence="8" id="KW-0547">Nucleotide-binding</keyword>
<feature type="transmembrane region" description="Helical" evidence="14">
    <location>
        <begin position="12"/>
        <end position="30"/>
    </location>
</feature>
<evidence type="ECO:0000256" key="2">
    <source>
        <dbReference type="ARBA" id="ARBA00004651"/>
    </source>
</evidence>
<dbReference type="SMART" id="SM00388">
    <property type="entry name" value="HisKA"/>
    <property type="match status" value="1"/>
</dbReference>
<dbReference type="CDD" id="cd00082">
    <property type="entry name" value="HisKA"/>
    <property type="match status" value="1"/>
</dbReference>
<evidence type="ECO:0000256" key="3">
    <source>
        <dbReference type="ARBA" id="ARBA00012438"/>
    </source>
</evidence>
<sequence>MRLFWKEHVPLLLFLVPQILLVPLLYWLAGNSQAEIAAYACVLSFTLLISYLFYRYISNRELYRRVTEPPRTLEELLQPTGDTPLAEALDELLKSGYRLYEAELYRYGKQREHHAAFTGRWVHQMKTPISVIQLTLENEREKETIPEAVLDSIQEELDRLRKGLEMALYTSRLEQFEHDFHVVPVSLLTVVNEAVADHRKLFIRKAVHPDIRIDEEVEVYSDKKWLTFVLGQLITNAVNYSAGVGDKVELTAYLRGKKTVLEVRDYGIGILKEDIRRIFEPYYTGQRGRQYSESTGMGLYLVREVCNRLGHQVELESTPGQGTTVRLLFEQQRPFE</sequence>
<accession>A0ABY1LZ71</accession>
<dbReference type="Pfam" id="PF02518">
    <property type="entry name" value="HATPase_c"/>
    <property type="match status" value="1"/>
</dbReference>
<evidence type="ECO:0000256" key="13">
    <source>
        <dbReference type="ARBA" id="ARBA00023136"/>
    </source>
</evidence>
<dbReference type="InterPro" id="IPR004358">
    <property type="entry name" value="Sig_transdc_His_kin-like_C"/>
</dbReference>
<evidence type="ECO:0000259" key="15">
    <source>
        <dbReference type="PROSITE" id="PS50109"/>
    </source>
</evidence>
<keyword evidence="17" id="KW-1185">Reference proteome</keyword>
<dbReference type="SUPFAM" id="SSF55874">
    <property type="entry name" value="ATPase domain of HSP90 chaperone/DNA topoisomerase II/histidine kinase"/>
    <property type="match status" value="1"/>
</dbReference>
<keyword evidence="10" id="KW-0067">ATP-binding</keyword>
<keyword evidence="13 14" id="KW-0472">Membrane</keyword>
<dbReference type="EC" id="2.7.13.3" evidence="3"/>
<evidence type="ECO:0000256" key="12">
    <source>
        <dbReference type="ARBA" id="ARBA00023012"/>
    </source>
</evidence>
<evidence type="ECO:0000313" key="17">
    <source>
        <dbReference type="Proteomes" id="UP000192939"/>
    </source>
</evidence>
<evidence type="ECO:0000256" key="7">
    <source>
        <dbReference type="ARBA" id="ARBA00022692"/>
    </source>
</evidence>
<feature type="transmembrane region" description="Helical" evidence="14">
    <location>
        <begin position="36"/>
        <end position="54"/>
    </location>
</feature>
<reference evidence="16 17" key="1">
    <citation type="submission" date="2017-04" db="EMBL/GenBank/DDBJ databases">
        <authorList>
            <person name="Varghese N."/>
            <person name="Submissions S."/>
        </authorList>
    </citation>
    <scope>NUCLEOTIDE SEQUENCE [LARGE SCALE GENOMIC DNA]</scope>
    <source>
        <strain evidence="16 17">J12</strain>
    </source>
</reference>
<dbReference type="Gene3D" id="3.30.565.10">
    <property type="entry name" value="Histidine kinase-like ATPase, C-terminal domain"/>
    <property type="match status" value="1"/>
</dbReference>
<evidence type="ECO:0000256" key="1">
    <source>
        <dbReference type="ARBA" id="ARBA00000085"/>
    </source>
</evidence>
<gene>
    <name evidence="16" type="ORF">SAMN02744124_02776</name>
</gene>
<dbReference type="InterPro" id="IPR050351">
    <property type="entry name" value="BphY/WalK/GraS-like"/>
</dbReference>
<evidence type="ECO:0000256" key="6">
    <source>
        <dbReference type="ARBA" id="ARBA00022679"/>
    </source>
</evidence>
<dbReference type="PRINTS" id="PR00344">
    <property type="entry name" value="BCTRLSENSOR"/>
</dbReference>